<organism evidence="2 3">
    <name type="scientific">Micromonospora vinacea</name>
    <dbReference type="NCBI Taxonomy" id="709878"/>
    <lineage>
        <taxon>Bacteria</taxon>
        <taxon>Bacillati</taxon>
        <taxon>Actinomycetota</taxon>
        <taxon>Actinomycetes</taxon>
        <taxon>Micromonosporales</taxon>
        <taxon>Micromonosporaceae</taxon>
        <taxon>Micromonospora</taxon>
    </lineage>
</organism>
<gene>
    <name evidence="2" type="ORF">IW249_000640</name>
</gene>
<dbReference type="PANTHER" id="PTHR48079:SF6">
    <property type="entry name" value="NAD(P)-BINDING DOMAIN-CONTAINING PROTEIN-RELATED"/>
    <property type="match status" value="1"/>
</dbReference>
<dbReference type="PANTHER" id="PTHR48079">
    <property type="entry name" value="PROTEIN YEEZ"/>
    <property type="match status" value="1"/>
</dbReference>
<protein>
    <submittedName>
        <fullName evidence="2">Nucleoside-diphosphate-sugar epimerase</fullName>
    </submittedName>
</protein>
<comment type="caution">
    <text evidence="2">The sequence shown here is derived from an EMBL/GenBank/DDBJ whole genome shotgun (WGS) entry which is preliminary data.</text>
</comment>
<dbReference type="Pfam" id="PF01370">
    <property type="entry name" value="Epimerase"/>
    <property type="match status" value="1"/>
</dbReference>
<dbReference type="InterPro" id="IPR036291">
    <property type="entry name" value="NAD(P)-bd_dom_sf"/>
</dbReference>
<evidence type="ECO:0000259" key="1">
    <source>
        <dbReference type="Pfam" id="PF01370"/>
    </source>
</evidence>
<dbReference type="SUPFAM" id="SSF51735">
    <property type="entry name" value="NAD(P)-binding Rossmann-fold domains"/>
    <property type="match status" value="1"/>
</dbReference>
<accession>A0ABS0JV40</accession>
<dbReference type="InterPro" id="IPR001509">
    <property type="entry name" value="Epimerase_deHydtase"/>
</dbReference>
<feature type="domain" description="NAD-dependent epimerase/dehydratase" evidence="1">
    <location>
        <begin position="37"/>
        <end position="245"/>
    </location>
</feature>
<evidence type="ECO:0000313" key="2">
    <source>
        <dbReference type="EMBL" id="MBG6100226.1"/>
    </source>
</evidence>
<evidence type="ECO:0000313" key="3">
    <source>
        <dbReference type="Proteomes" id="UP000631791"/>
    </source>
</evidence>
<name>A0ABS0JV40_9ACTN</name>
<dbReference type="InterPro" id="IPR051783">
    <property type="entry name" value="NAD(P)-dependent_oxidoreduct"/>
</dbReference>
<dbReference type="EMBL" id="JADOTY010000001">
    <property type="protein sequence ID" value="MBG6100226.1"/>
    <property type="molecule type" value="Genomic_DNA"/>
</dbReference>
<dbReference type="Gene3D" id="3.40.50.720">
    <property type="entry name" value="NAD(P)-binding Rossmann-like Domain"/>
    <property type="match status" value="1"/>
</dbReference>
<reference evidence="2 3" key="1">
    <citation type="submission" date="2020-11" db="EMBL/GenBank/DDBJ databases">
        <title>Sequencing the genomes of 1000 actinobacteria strains.</title>
        <authorList>
            <person name="Klenk H.-P."/>
        </authorList>
    </citation>
    <scope>NUCLEOTIDE SEQUENCE [LARGE SCALE GENOMIC DNA]</scope>
    <source>
        <strain evidence="2 3">DSM 101695</strain>
    </source>
</reference>
<sequence length="372" mass="40071">MPRHAELSDNNFMIAVCRGQSGWPNRLATAQDRRMRILILGGTRFLGRETARLAVEQGHEVTCAARGVSGVVPTGARFVAADRDDPEALVPLADEGFDAVIDVSRQVSHARHALAALADHVGHWSFVSTISVYADHTTPGQTAADAPILAPAPPDVDGPIGPDHRWYGECKVSIEELVRERMGVDRSFICRAGLIVGAEDPSDRFPYWVRRLSAGGEVLAPGHPSDRVQFVDVADLARWLLHAAGTRLGGTYDGTGPAMSRADLLAGVAAGLGVVDPLLTWVDQDFLLSHDVREWSGERALPLWVRLPETAGLMDRDVRPALDASLTVRPLADTVRATASWMAAHPAAVRQGGLDPADEAAILGKWQAVRDR</sequence>
<dbReference type="Proteomes" id="UP000631791">
    <property type="component" value="Unassembled WGS sequence"/>
</dbReference>
<dbReference type="RefSeq" id="WP_231392389.1">
    <property type="nucleotide sequence ID" value="NZ_JADOTY010000001.1"/>
</dbReference>
<proteinExistence type="predicted"/>
<keyword evidence="3" id="KW-1185">Reference proteome</keyword>